<keyword evidence="2" id="KW-1185">Reference proteome</keyword>
<dbReference type="EMBL" id="ASPP01047402">
    <property type="protein sequence ID" value="ETN98184.1"/>
    <property type="molecule type" value="Genomic_DNA"/>
</dbReference>
<dbReference type="AlphaFoldDB" id="X6LBR3"/>
<sequence>MINTLKELPQRLDEKQMNIALGKLNDKIEHENIRIKCIQLMKEISKKCNQQRLNDMCKLLGTIAVKLDEKHICKLTLSKKWNENQLNIAFQCLIGRFQIINGYCCDTSRDLLE</sequence>
<comment type="caution">
    <text evidence="1">The sequence shown here is derived from an EMBL/GenBank/DDBJ whole genome shotgun (WGS) entry which is preliminary data.</text>
</comment>
<gene>
    <name evidence="1" type="ORF">RFI_39330</name>
</gene>
<evidence type="ECO:0000313" key="1">
    <source>
        <dbReference type="EMBL" id="ETN98184.1"/>
    </source>
</evidence>
<protein>
    <submittedName>
        <fullName evidence="1">Uncharacterized protein</fullName>
    </submittedName>
</protein>
<proteinExistence type="predicted"/>
<reference evidence="1 2" key="1">
    <citation type="journal article" date="2013" name="Curr. Biol.">
        <title>The Genome of the Foraminiferan Reticulomyxa filosa.</title>
        <authorList>
            <person name="Glockner G."/>
            <person name="Hulsmann N."/>
            <person name="Schleicher M."/>
            <person name="Noegel A.A."/>
            <person name="Eichinger L."/>
            <person name="Gallinger C."/>
            <person name="Pawlowski J."/>
            <person name="Sierra R."/>
            <person name="Euteneuer U."/>
            <person name="Pillet L."/>
            <person name="Moustafa A."/>
            <person name="Platzer M."/>
            <person name="Groth M."/>
            <person name="Szafranski K."/>
            <person name="Schliwa M."/>
        </authorList>
    </citation>
    <scope>NUCLEOTIDE SEQUENCE [LARGE SCALE GENOMIC DNA]</scope>
</reference>
<name>X6LBR3_RETFI</name>
<dbReference type="Proteomes" id="UP000023152">
    <property type="component" value="Unassembled WGS sequence"/>
</dbReference>
<evidence type="ECO:0000313" key="2">
    <source>
        <dbReference type="Proteomes" id="UP000023152"/>
    </source>
</evidence>
<organism evidence="1 2">
    <name type="scientific">Reticulomyxa filosa</name>
    <dbReference type="NCBI Taxonomy" id="46433"/>
    <lineage>
        <taxon>Eukaryota</taxon>
        <taxon>Sar</taxon>
        <taxon>Rhizaria</taxon>
        <taxon>Retaria</taxon>
        <taxon>Foraminifera</taxon>
        <taxon>Monothalamids</taxon>
        <taxon>Reticulomyxidae</taxon>
        <taxon>Reticulomyxa</taxon>
    </lineage>
</organism>
<accession>X6LBR3</accession>